<dbReference type="PIRSF" id="PIRSF006170">
    <property type="entry name" value="YfgM"/>
    <property type="match status" value="1"/>
</dbReference>
<evidence type="ECO:0000256" key="2">
    <source>
        <dbReference type="ARBA" id="ARBA00022475"/>
    </source>
</evidence>
<evidence type="ECO:0000256" key="7">
    <source>
        <dbReference type="ARBA" id="ARBA00024197"/>
    </source>
</evidence>
<evidence type="ECO:0000256" key="9">
    <source>
        <dbReference type="SAM" id="Phobius"/>
    </source>
</evidence>
<keyword evidence="6" id="KW-0143">Chaperone</keyword>
<dbReference type="Gene3D" id="1.25.40.10">
    <property type="entry name" value="Tetratricopeptide repeat domain"/>
    <property type="match status" value="1"/>
</dbReference>
<dbReference type="InterPro" id="IPR018704">
    <property type="entry name" value="SecYEG/CpoB_TPR"/>
</dbReference>
<keyword evidence="3 9" id="KW-0812">Transmembrane</keyword>
<dbReference type="EMBL" id="BAAAFA010000001">
    <property type="protein sequence ID" value="GAA0810673.1"/>
    <property type="molecule type" value="Genomic_DNA"/>
</dbReference>
<dbReference type="Pfam" id="PF09976">
    <property type="entry name" value="TPR_21"/>
    <property type="match status" value="1"/>
</dbReference>
<dbReference type="PANTHER" id="PTHR38035">
    <property type="entry name" value="UPF0070 PROTEIN YFGM"/>
    <property type="match status" value="1"/>
</dbReference>
<dbReference type="InterPro" id="IPR026039">
    <property type="entry name" value="YfgM"/>
</dbReference>
<proteinExistence type="inferred from homology"/>
<dbReference type="SUPFAM" id="SSF48452">
    <property type="entry name" value="TPR-like"/>
    <property type="match status" value="1"/>
</dbReference>
<sequence>MEVYQTEEQQVEAIKGYWEKNGNTIIAGVILGFAGFIGFNLYQDNKLEQELAISDSYQALIEESEAEDADFSANAAEFIKNNSESSYAALTALSLAKEAATHQDWSKVKEQLAIAIEKAPSEGIKAIASLRLARVQVQLEQYTEALATLSAPLPVAFTAAIEEIKGDTYLLQGKKDLARNAYQVAIAADGLANNTNLQMKLDDLAQVSTLPEPMIIETSSTEKSAN</sequence>
<dbReference type="RefSeq" id="WP_343813879.1">
    <property type="nucleotide sequence ID" value="NZ_BAAAFA010000001.1"/>
</dbReference>
<comment type="caution">
    <text evidence="11">The sequence shown here is derived from an EMBL/GenBank/DDBJ whole genome shotgun (WGS) entry which is preliminary data.</text>
</comment>
<evidence type="ECO:0000256" key="4">
    <source>
        <dbReference type="ARBA" id="ARBA00022989"/>
    </source>
</evidence>
<evidence type="ECO:0000256" key="6">
    <source>
        <dbReference type="ARBA" id="ARBA00023186"/>
    </source>
</evidence>
<protein>
    <recommendedName>
        <fullName evidence="8">Ancillary SecYEG translocon subunit</fullName>
    </recommendedName>
</protein>
<evidence type="ECO:0000256" key="8">
    <source>
        <dbReference type="ARBA" id="ARBA00024235"/>
    </source>
</evidence>
<name>A0ABN1L319_9GAMM</name>
<comment type="subcellular location">
    <subcellularLocation>
        <location evidence="1">Cell membrane</location>
        <topology evidence="1">Single-pass type II membrane protein</topology>
    </subcellularLocation>
</comment>
<dbReference type="InterPro" id="IPR011990">
    <property type="entry name" value="TPR-like_helical_dom_sf"/>
</dbReference>
<dbReference type="Proteomes" id="UP001500021">
    <property type="component" value="Unassembled WGS sequence"/>
</dbReference>
<gene>
    <name evidence="11" type="ORF">GCM10009111_01970</name>
</gene>
<accession>A0ABN1L319</accession>
<feature type="domain" description="Ancillary SecYEG translocon subunit/Cell division coordinator CpoB TPR" evidence="10">
    <location>
        <begin position="15"/>
        <end position="206"/>
    </location>
</feature>
<evidence type="ECO:0000313" key="12">
    <source>
        <dbReference type="Proteomes" id="UP001500021"/>
    </source>
</evidence>
<feature type="transmembrane region" description="Helical" evidence="9">
    <location>
        <begin position="25"/>
        <end position="42"/>
    </location>
</feature>
<keyword evidence="5 9" id="KW-0472">Membrane</keyword>
<evidence type="ECO:0000256" key="1">
    <source>
        <dbReference type="ARBA" id="ARBA00004401"/>
    </source>
</evidence>
<keyword evidence="12" id="KW-1185">Reference proteome</keyword>
<organism evidence="11 12">
    <name type="scientific">Colwellia asteriadis</name>
    <dbReference type="NCBI Taxonomy" id="517723"/>
    <lineage>
        <taxon>Bacteria</taxon>
        <taxon>Pseudomonadati</taxon>
        <taxon>Pseudomonadota</taxon>
        <taxon>Gammaproteobacteria</taxon>
        <taxon>Alteromonadales</taxon>
        <taxon>Colwelliaceae</taxon>
        <taxon>Colwellia</taxon>
    </lineage>
</organism>
<evidence type="ECO:0000259" key="10">
    <source>
        <dbReference type="Pfam" id="PF09976"/>
    </source>
</evidence>
<evidence type="ECO:0000313" key="11">
    <source>
        <dbReference type="EMBL" id="GAA0810673.1"/>
    </source>
</evidence>
<evidence type="ECO:0000256" key="5">
    <source>
        <dbReference type="ARBA" id="ARBA00023136"/>
    </source>
</evidence>
<keyword evidence="2" id="KW-1003">Cell membrane</keyword>
<evidence type="ECO:0000256" key="3">
    <source>
        <dbReference type="ARBA" id="ARBA00022692"/>
    </source>
</evidence>
<reference evidence="11 12" key="1">
    <citation type="journal article" date="2019" name="Int. J. Syst. Evol. Microbiol.">
        <title>The Global Catalogue of Microorganisms (GCM) 10K type strain sequencing project: providing services to taxonomists for standard genome sequencing and annotation.</title>
        <authorList>
            <consortium name="The Broad Institute Genomics Platform"/>
            <consortium name="The Broad Institute Genome Sequencing Center for Infectious Disease"/>
            <person name="Wu L."/>
            <person name="Ma J."/>
        </authorList>
    </citation>
    <scope>NUCLEOTIDE SEQUENCE [LARGE SCALE GENOMIC DNA]</scope>
    <source>
        <strain evidence="11 12">JCM 15608</strain>
    </source>
</reference>
<dbReference type="PANTHER" id="PTHR38035:SF1">
    <property type="entry name" value="ANCILLARY SECYEG TRANSLOCON SUBUNIT"/>
    <property type="match status" value="1"/>
</dbReference>
<comment type="similarity">
    <text evidence="7">Belongs to the YfgM family.</text>
</comment>
<keyword evidence="4 9" id="KW-1133">Transmembrane helix</keyword>